<evidence type="ECO:0000256" key="3">
    <source>
        <dbReference type="ARBA" id="ARBA00022618"/>
    </source>
</evidence>
<evidence type="ECO:0000256" key="2">
    <source>
        <dbReference type="ARBA" id="ARBA00009323"/>
    </source>
</evidence>
<organism evidence="7">
    <name type="scientific">Streptomyces sp. NBC_00008</name>
    <dbReference type="NCBI Taxonomy" id="2903610"/>
    <lineage>
        <taxon>Bacteria</taxon>
        <taxon>Bacillati</taxon>
        <taxon>Actinomycetota</taxon>
        <taxon>Actinomycetes</taxon>
        <taxon>Kitasatosporales</taxon>
        <taxon>Streptomycetaceae</taxon>
        <taxon>Streptomyces</taxon>
    </lineage>
</organism>
<dbReference type="EMBL" id="CP108313">
    <property type="protein sequence ID" value="WTW70938.1"/>
    <property type="molecule type" value="Genomic_DNA"/>
</dbReference>
<dbReference type="AlphaFoldDB" id="A0AAU2VVF5"/>
<accession>A0AAU2VVF5</accession>
<dbReference type="InterPro" id="IPR038658">
    <property type="entry name" value="SsgB_sf"/>
</dbReference>
<dbReference type="GO" id="GO:0030428">
    <property type="term" value="C:cell septum"/>
    <property type="evidence" value="ECO:0007669"/>
    <property type="project" value="UniProtKB-SubCell"/>
</dbReference>
<keyword evidence="3" id="KW-0132">Cell division</keyword>
<dbReference type="InterPro" id="IPR006776">
    <property type="entry name" value="SsgB"/>
</dbReference>
<keyword evidence="4" id="KW-0749">Sporulation</keyword>
<gene>
    <name evidence="7" type="ORF">OG398_23060</name>
</gene>
<keyword evidence="6" id="KW-0131">Cell cycle</keyword>
<sequence length="120" mass="13416">MSPVIREHARARLVTDARDLPVVPVELRHDTADAPPTIRIAFPSGTEWVIERELLERGLRAPVERDSYRVWPCGRAQLVVELHSAAGVEVVQFDSAPLIRFLRRTHAEARTGPRPEAAPA</sequence>
<protein>
    <submittedName>
        <fullName evidence="7">SsgA family sporulation/cell division regulator</fullName>
    </submittedName>
</protein>
<reference evidence="7" key="1">
    <citation type="submission" date="2022-10" db="EMBL/GenBank/DDBJ databases">
        <title>The complete genomes of actinobacterial strains from the NBC collection.</title>
        <authorList>
            <person name="Joergensen T.S."/>
            <person name="Alvarez Arevalo M."/>
            <person name="Sterndorff E.B."/>
            <person name="Faurdal D."/>
            <person name="Vuksanovic O."/>
            <person name="Mourched A.-S."/>
            <person name="Charusanti P."/>
            <person name="Shaw S."/>
            <person name="Blin K."/>
            <person name="Weber T."/>
        </authorList>
    </citation>
    <scope>NUCLEOTIDE SEQUENCE</scope>
    <source>
        <strain evidence="7">NBC_00008</strain>
    </source>
</reference>
<dbReference type="Pfam" id="PF04686">
    <property type="entry name" value="SsgA"/>
    <property type="match status" value="1"/>
</dbReference>
<comment type="subcellular location">
    <subcellularLocation>
        <location evidence="1">Cell septum</location>
    </subcellularLocation>
</comment>
<comment type="similarity">
    <text evidence="2">Belongs to the SsgA family.</text>
</comment>
<dbReference type="GO" id="GO:0030435">
    <property type="term" value="P:sporulation resulting in formation of a cellular spore"/>
    <property type="evidence" value="ECO:0007669"/>
    <property type="project" value="UniProtKB-KW"/>
</dbReference>
<evidence type="ECO:0000313" key="7">
    <source>
        <dbReference type="EMBL" id="WTW70938.1"/>
    </source>
</evidence>
<name>A0AAU2VVF5_9ACTN</name>
<evidence type="ECO:0000256" key="1">
    <source>
        <dbReference type="ARBA" id="ARBA00004431"/>
    </source>
</evidence>
<dbReference type="GO" id="GO:0000917">
    <property type="term" value="P:division septum assembly"/>
    <property type="evidence" value="ECO:0007669"/>
    <property type="project" value="UniProtKB-KW"/>
</dbReference>
<proteinExistence type="inferred from homology"/>
<keyword evidence="5" id="KW-0717">Septation</keyword>
<evidence type="ECO:0000256" key="6">
    <source>
        <dbReference type="ARBA" id="ARBA00023306"/>
    </source>
</evidence>
<dbReference type="Gene3D" id="2.30.31.20">
    <property type="entry name" value="Sporulation-specific cell division protein SsgB"/>
    <property type="match status" value="1"/>
</dbReference>
<evidence type="ECO:0000256" key="4">
    <source>
        <dbReference type="ARBA" id="ARBA00022969"/>
    </source>
</evidence>
<evidence type="ECO:0000256" key="5">
    <source>
        <dbReference type="ARBA" id="ARBA00023210"/>
    </source>
</evidence>